<reference evidence="11 12" key="1">
    <citation type="submission" date="2018-03" db="EMBL/GenBank/DDBJ databases">
        <title>Chitinolytic properties of Streptosporangium nondiastaticum TBG75A20.</title>
        <authorList>
            <person name="Gayathri V."/>
            <person name="Shiburaj S."/>
        </authorList>
    </citation>
    <scope>NUCLEOTIDE SEQUENCE [LARGE SCALE GENOMIC DNA]</scope>
    <source>
        <strain evidence="11 12">TBG75A20</strain>
    </source>
</reference>
<evidence type="ECO:0000256" key="2">
    <source>
        <dbReference type="ARBA" id="ARBA00022670"/>
    </source>
</evidence>
<evidence type="ECO:0000256" key="8">
    <source>
        <dbReference type="SAM" id="SignalP"/>
    </source>
</evidence>
<evidence type="ECO:0000313" key="11">
    <source>
        <dbReference type="EMBL" id="PSJ30501.1"/>
    </source>
</evidence>
<dbReference type="SUPFAM" id="SSF55486">
    <property type="entry name" value="Metalloproteases ('zincins'), catalytic domain"/>
    <property type="match status" value="1"/>
</dbReference>
<dbReference type="Gene3D" id="3.10.170.10">
    <property type="match status" value="1"/>
</dbReference>
<dbReference type="PANTHER" id="PTHR33794">
    <property type="entry name" value="BACILLOLYSIN"/>
    <property type="match status" value="1"/>
</dbReference>
<dbReference type="EMBL" id="PXWG01000001">
    <property type="protein sequence ID" value="PSJ30501.1"/>
    <property type="molecule type" value="Genomic_DNA"/>
</dbReference>
<dbReference type="GO" id="GO:0046872">
    <property type="term" value="F:metal ion binding"/>
    <property type="evidence" value="ECO:0007669"/>
    <property type="project" value="UniProtKB-KW"/>
</dbReference>
<keyword evidence="3" id="KW-0479">Metal-binding</keyword>
<keyword evidence="4" id="KW-0378">Hydrolase</keyword>
<dbReference type="PANTHER" id="PTHR33794:SF1">
    <property type="entry name" value="BACILLOLYSIN"/>
    <property type="match status" value="1"/>
</dbReference>
<comment type="caution">
    <text evidence="11">The sequence shown here is derived from an EMBL/GenBank/DDBJ whole genome shotgun (WGS) entry which is preliminary data.</text>
</comment>
<gene>
    <name evidence="11" type="ORF">B7P34_00285</name>
</gene>
<dbReference type="InterPro" id="IPR001570">
    <property type="entry name" value="Peptidase_M4_C_domain"/>
</dbReference>
<keyword evidence="6" id="KW-0482">Metalloprotease</keyword>
<dbReference type="Proteomes" id="UP000242427">
    <property type="component" value="Unassembled WGS sequence"/>
</dbReference>
<feature type="compositionally biased region" description="Low complexity" evidence="7">
    <location>
        <begin position="261"/>
        <end position="277"/>
    </location>
</feature>
<feature type="region of interest" description="Disordered" evidence="7">
    <location>
        <begin position="309"/>
        <end position="328"/>
    </location>
</feature>
<feature type="chain" id="PRO_5040895126" evidence="8">
    <location>
        <begin position="42"/>
        <end position="946"/>
    </location>
</feature>
<evidence type="ECO:0000256" key="5">
    <source>
        <dbReference type="ARBA" id="ARBA00022833"/>
    </source>
</evidence>
<evidence type="ECO:0000256" key="7">
    <source>
        <dbReference type="SAM" id="MobiDB-lite"/>
    </source>
</evidence>
<evidence type="ECO:0000313" key="12">
    <source>
        <dbReference type="Proteomes" id="UP000242427"/>
    </source>
</evidence>
<dbReference type="InterPro" id="IPR011044">
    <property type="entry name" value="Quino_amine_DH_bsu"/>
</dbReference>
<dbReference type="Gene3D" id="1.10.390.10">
    <property type="entry name" value="Neutral Protease Domain 2"/>
    <property type="match status" value="1"/>
</dbReference>
<keyword evidence="2" id="KW-0645">Protease</keyword>
<sequence>MRPRTFRTCRTYRSPRNGLTGAATLIGVAALVVSAVPAASAAPVAPAGPGEVIPGQRTATPGLVSGIREPVAAKGSAADAALAHLAAKESRYRIARPDRDLKPVRTTAADRTETVRLKQQHRGVDVLGGEYVVRMENKGGERVVTGTSGRYFTGLKVATEPEVDAQAAVELAVSAVEEQLGPQRDDGPDDVKEPLTGTARGLVVLPRGAGVLTQHVTVRGTDPATGQPVLSEVYIEARSGYPVLQYSGIKSFTTPPRTPKTGSTARSGTSATKDGATGRTGGTDGTKGSGVRLDGKTVELQVDRDEARKEYVTRDRSRTTAGSDKNLISTWDGRGRSWHDTVGKWPIPDLKEFGSPTPDFGREATDLGVVDAHWAAGKVHDYYKKVHGRDGLDGRGTPVNSVAGLAMENAYAAWDGSKAIYGVGDKDYRPYPSALDVVGYTLTHGVIENSASLVPAAQSGSLGEAIADYFGNAVQTDVYGLPMDSPDSGLLGETLCRTKDPRACAARDMNDGRTTSKHFRGVAFSNDNGGVHLNSTIFSGALWDIREDVAPALADKIVYKALTEYMTPLDGFTEGRNAVIAAAKDLKASDKNLKVSDKDLKAVERAFNAHGIVPGWELALGVDSDQLFAGLNADAAAGAGGGWWVTSKSNDDGSEPYSVWAGRTDGTGAPRLISPNDGRYHTGAATDGKTVVWKASTPNRALEILARPLAGGPIKKLFTFSPYRTSITSIHVEGKVVAFTLHRYRVGSRVVYLRMGETDPVFIEPSGSGGPYAGTRDPSLSNGRIAFSAFRRDTRDIEVLDVATGKRTVMQQLGKPLSLGATAITGTHVYWLAGHDPEYSVYAVRRANLDGTGVVDISPAAGKDALRGTALTATDEAVTVSARTPDEKIQRLWQLSPDGSRLGRVTCNRGEQLGFASAGGKQVVWIDPTTGYNDLVTRSRPAGTCS</sequence>
<keyword evidence="5" id="KW-0862">Zinc</keyword>
<dbReference type="InterPro" id="IPR013856">
    <property type="entry name" value="Peptidase_M4_domain"/>
</dbReference>
<dbReference type="CDD" id="cd09597">
    <property type="entry name" value="M4_TLP"/>
    <property type="match status" value="1"/>
</dbReference>
<dbReference type="InterPro" id="IPR050728">
    <property type="entry name" value="Zinc_Metalloprotease_M4"/>
</dbReference>
<dbReference type="SUPFAM" id="SSF50969">
    <property type="entry name" value="YVTN repeat-like/Quinoprotein amine dehydrogenase"/>
    <property type="match status" value="1"/>
</dbReference>
<feature type="domain" description="Peptidase M4 C-terminal" evidence="10">
    <location>
        <begin position="453"/>
        <end position="612"/>
    </location>
</feature>
<keyword evidence="8" id="KW-0732">Signal</keyword>
<feature type="compositionally biased region" description="Polar residues" evidence="7">
    <location>
        <begin position="319"/>
        <end position="328"/>
    </location>
</feature>
<dbReference type="PRINTS" id="PR00730">
    <property type="entry name" value="THERMOLYSIN"/>
</dbReference>
<evidence type="ECO:0000259" key="10">
    <source>
        <dbReference type="Pfam" id="PF02868"/>
    </source>
</evidence>
<dbReference type="Pfam" id="PF01447">
    <property type="entry name" value="Peptidase_M4"/>
    <property type="match status" value="1"/>
</dbReference>
<dbReference type="GO" id="GO:0004222">
    <property type="term" value="F:metalloendopeptidase activity"/>
    <property type="evidence" value="ECO:0007669"/>
    <property type="project" value="InterPro"/>
</dbReference>
<dbReference type="GO" id="GO:0006508">
    <property type="term" value="P:proteolysis"/>
    <property type="evidence" value="ECO:0007669"/>
    <property type="project" value="UniProtKB-KW"/>
</dbReference>
<proteinExistence type="inferred from homology"/>
<dbReference type="InterPro" id="IPR023612">
    <property type="entry name" value="Peptidase_M4"/>
</dbReference>
<feature type="compositionally biased region" description="Gly residues" evidence="7">
    <location>
        <begin position="278"/>
        <end position="288"/>
    </location>
</feature>
<dbReference type="InterPro" id="IPR027268">
    <property type="entry name" value="Peptidase_M4/M1_CTD_sf"/>
</dbReference>
<evidence type="ECO:0000259" key="9">
    <source>
        <dbReference type="Pfam" id="PF01447"/>
    </source>
</evidence>
<dbReference type="OrthoDB" id="291295at2"/>
<evidence type="ECO:0000256" key="3">
    <source>
        <dbReference type="ARBA" id="ARBA00022723"/>
    </source>
</evidence>
<evidence type="ECO:0000256" key="1">
    <source>
        <dbReference type="ARBA" id="ARBA00009388"/>
    </source>
</evidence>
<keyword evidence="12" id="KW-1185">Reference proteome</keyword>
<dbReference type="AlphaFoldDB" id="A0A9X7JVH3"/>
<feature type="region of interest" description="Disordered" evidence="7">
    <location>
        <begin position="250"/>
        <end position="295"/>
    </location>
</feature>
<comment type="similarity">
    <text evidence="1">Belongs to the peptidase M4 family.</text>
</comment>
<evidence type="ECO:0000256" key="6">
    <source>
        <dbReference type="ARBA" id="ARBA00023049"/>
    </source>
</evidence>
<feature type="compositionally biased region" description="Basic and acidic residues" evidence="7">
    <location>
        <begin position="309"/>
        <end position="318"/>
    </location>
</feature>
<organism evidence="11 12">
    <name type="scientific">Streptosporangium nondiastaticum</name>
    <dbReference type="NCBI Taxonomy" id="35764"/>
    <lineage>
        <taxon>Bacteria</taxon>
        <taxon>Bacillati</taxon>
        <taxon>Actinomycetota</taxon>
        <taxon>Actinomycetes</taxon>
        <taxon>Streptosporangiales</taxon>
        <taxon>Streptosporangiaceae</taxon>
        <taxon>Streptosporangium</taxon>
    </lineage>
</organism>
<dbReference type="Pfam" id="PF02868">
    <property type="entry name" value="Peptidase_M4_C"/>
    <property type="match status" value="1"/>
</dbReference>
<accession>A0A9X7JVH3</accession>
<evidence type="ECO:0000256" key="4">
    <source>
        <dbReference type="ARBA" id="ARBA00022801"/>
    </source>
</evidence>
<feature type="domain" description="Peptidase M4" evidence="9">
    <location>
        <begin position="288"/>
        <end position="448"/>
    </location>
</feature>
<feature type="signal peptide" evidence="8">
    <location>
        <begin position="1"/>
        <end position="41"/>
    </location>
</feature>
<name>A0A9X7JVH3_9ACTN</name>
<protein>
    <submittedName>
        <fullName evidence="11">Peptidase M4 family protein</fullName>
    </submittedName>
</protein>